<feature type="domain" description="Choloylglycine hydrolase/NAAA C-terminal" evidence="3">
    <location>
        <begin position="2"/>
        <end position="311"/>
    </location>
</feature>
<organism evidence="4">
    <name type="scientific">Candidatus Enterococcus clewellii</name>
    <dbReference type="NCBI Taxonomy" id="1834193"/>
    <lineage>
        <taxon>Bacteria</taxon>
        <taxon>Bacillati</taxon>
        <taxon>Bacillota</taxon>
        <taxon>Bacilli</taxon>
        <taxon>Lactobacillales</taxon>
        <taxon>Enterococcaceae</taxon>
        <taxon>Enterococcus</taxon>
    </lineage>
</organism>
<reference evidence="5" key="2">
    <citation type="submission" date="2017-05" db="EMBL/GenBank/DDBJ databases">
        <authorList>
            <consortium name="The Broad Institute Genomics Platform"/>
            <consortium name="The Broad Institute Genomic Center for Infectious Diseases"/>
            <person name="Earl A."/>
            <person name="Manson A."/>
            <person name="Schwartman J."/>
            <person name="Gilmore M."/>
            <person name="Abouelleil A."/>
            <person name="Cao P."/>
            <person name="Chapman S."/>
            <person name="Cusick C."/>
            <person name="Shea T."/>
            <person name="Young S."/>
            <person name="Neafsey D."/>
            <person name="Nusbaum C."/>
            <person name="Birren B."/>
        </authorList>
    </citation>
    <scope>NUCLEOTIDE SEQUENCE</scope>
    <source>
        <strain evidence="5">9E7_DIV0242</strain>
    </source>
</reference>
<dbReference type="Pfam" id="PF02275">
    <property type="entry name" value="CBAH"/>
    <property type="match status" value="1"/>
</dbReference>
<evidence type="ECO:0000313" key="4">
    <source>
        <dbReference type="EMBL" id="OTP10552.1"/>
    </source>
</evidence>
<accession>A0A242JZA4</accession>
<evidence type="ECO:0000313" key="5">
    <source>
        <dbReference type="EMBL" id="WYJ91431.1"/>
    </source>
</evidence>
<keyword evidence="6" id="KW-1185">Reference proteome</keyword>
<reference evidence="4" key="1">
    <citation type="submission" date="2017-05" db="EMBL/GenBank/DDBJ databases">
        <title>The Genome Sequence of Enterococcus sp. 9E7_DIV0242.</title>
        <authorList>
            <consortium name="The Broad Institute Genomics Platform"/>
            <consortium name="The Broad Institute Genomic Center for Infectious Diseases"/>
            <person name="Earl A."/>
            <person name="Manson A."/>
            <person name="Schwartman J."/>
            <person name="Gilmore M."/>
            <person name="Abouelleil A."/>
            <person name="Cao P."/>
            <person name="Chapman S."/>
            <person name="Cusick C."/>
            <person name="Shea T."/>
            <person name="Young S."/>
            <person name="Neafsey D."/>
            <person name="Nusbaum C."/>
            <person name="Birren B."/>
        </authorList>
    </citation>
    <scope>NUCLEOTIDE SEQUENCE [LARGE SCALE GENOMIC DNA]</scope>
    <source>
        <strain evidence="4">9E7_DIV0242</strain>
    </source>
</reference>
<dbReference type="GO" id="GO:0016787">
    <property type="term" value="F:hydrolase activity"/>
    <property type="evidence" value="ECO:0007669"/>
    <property type="project" value="UniProtKB-KW"/>
</dbReference>
<dbReference type="InterPro" id="IPR052193">
    <property type="entry name" value="Peptidase_C59"/>
</dbReference>
<protein>
    <submittedName>
        <fullName evidence="5">Choloylglycine hydrolase</fullName>
    </submittedName>
</protein>
<keyword evidence="2 5" id="KW-0378">Hydrolase</keyword>
<comment type="similarity">
    <text evidence="1">Belongs to the peptidase C59 family.</text>
</comment>
<evidence type="ECO:0000256" key="2">
    <source>
        <dbReference type="ARBA" id="ARBA00022801"/>
    </source>
</evidence>
<evidence type="ECO:0000259" key="3">
    <source>
        <dbReference type="Pfam" id="PF02275"/>
    </source>
</evidence>
<dbReference type="SUPFAM" id="SSF56235">
    <property type="entry name" value="N-terminal nucleophile aminohydrolases (Ntn hydrolases)"/>
    <property type="match status" value="1"/>
</dbReference>
<dbReference type="EMBL" id="NGMM01000008">
    <property type="protein sequence ID" value="OTP10552.1"/>
    <property type="molecule type" value="Genomic_DNA"/>
</dbReference>
<evidence type="ECO:0000256" key="1">
    <source>
        <dbReference type="ARBA" id="ARBA00006625"/>
    </source>
</evidence>
<name>A0A242JZA4_9ENTE</name>
<dbReference type="PANTHER" id="PTHR35527">
    <property type="entry name" value="CHOLOYLGLYCINE HYDROLASE"/>
    <property type="match status" value="1"/>
</dbReference>
<dbReference type="PANTHER" id="PTHR35527:SF2">
    <property type="entry name" value="HYDROLASE"/>
    <property type="match status" value="1"/>
</dbReference>
<proteinExistence type="inferred from homology"/>
<evidence type="ECO:0000313" key="6">
    <source>
        <dbReference type="Proteomes" id="UP000195141"/>
    </source>
</evidence>
<dbReference type="AlphaFoldDB" id="A0A242JZA4"/>
<dbReference type="CDD" id="cd00542">
    <property type="entry name" value="Ntn_PVA"/>
    <property type="match status" value="1"/>
</dbReference>
<dbReference type="Gene3D" id="3.60.60.10">
    <property type="entry name" value="Penicillin V Acylase, Chain A"/>
    <property type="match status" value="1"/>
</dbReference>
<gene>
    <name evidence="5" type="ORF">A5888_003199</name>
    <name evidence="4" type="ORF">A5888_003850</name>
</gene>
<dbReference type="OrthoDB" id="9794717at2"/>
<dbReference type="Proteomes" id="UP000195141">
    <property type="component" value="Chromosome"/>
</dbReference>
<dbReference type="InterPro" id="IPR029132">
    <property type="entry name" value="CBAH/NAAA_C"/>
</dbReference>
<dbReference type="RefSeq" id="WP_086350832.1">
    <property type="nucleotide sequence ID" value="NZ_CP147247.1"/>
</dbReference>
<sequence length="327" mass="36428">MCTSITLANEQTNYLARTMDFGFELDGRPIVIPRNYAFTTDQGDTLTFPLGFVGTGRKLNSYLFADGVNEKGLAIAELYFPTEASYLETAAPEKIGLAPHEFIMWVLGNIGSIDELKRRIDEVAIIHAENHLLGVVLPLHFILTDVTGEVVVVETHDQTLTIKENPVHVMTNSPRFEWHLQNLNNYLFLQPQNFSVKTFGNLPAAPFGQGSGTYGLPGGYTSPERFVRATYLRNYLSNIETNEGALAGIFHVLDNVTIPKGVNIKNDGATDYTQYRAVLDTKNQCYYFNPYTTPEVFSVQLTEALLNQAEPSEYELPAGFNTTLLNP</sequence>
<reference evidence="5" key="3">
    <citation type="submission" date="2024-03" db="EMBL/GenBank/DDBJ databases">
        <title>The Genome Sequence of Enterococcus sp. DIV0242b.</title>
        <authorList>
            <consortium name="The Broad Institute Genomics Platform"/>
            <consortium name="The Broad Institute Microbial Omics Core"/>
            <consortium name="The Broad Institute Genomic Center for Infectious Diseases"/>
            <person name="Earl A."/>
            <person name="Manson A."/>
            <person name="Gilmore M."/>
            <person name="Schwartman J."/>
            <person name="Shea T."/>
            <person name="Abouelleil A."/>
            <person name="Cao P."/>
            <person name="Chapman S."/>
            <person name="Cusick C."/>
            <person name="Young S."/>
            <person name="Neafsey D."/>
            <person name="Nusbaum C."/>
            <person name="Birren B."/>
        </authorList>
    </citation>
    <scope>NUCLEOTIDE SEQUENCE</scope>
    <source>
        <strain evidence="5">9E7_DIV0242</strain>
    </source>
</reference>
<dbReference type="EMBL" id="CP147247">
    <property type="protein sequence ID" value="WYJ91431.1"/>
    <property type="molecule type" value="Genomic_DNA"/>
</dbReference>
<dbReference type="InterPro" id="IPR029055">
    <property type="entry name" value="Ntn_hydrolases_N"/>
</dbReference>